<dbReference type="EMBL" id="CP010899">
    <property type="protein sequence ID" value="ALA98000.1"/>
    <property type="molecule type" value="Genomic_DNA"/>
</dbReference>
<keyword evidence="1" id="KW-0812">Transmembrane</keyword>
<feature type="transmembrane region" description="Helical" evidence="1">
    <location>
        <begin position="149"/>
        <end position="169"/>
    </location>
</feature>
<protein>
    <recommendedName>
        <fullName evidence="4">Transmembrane protein</fullName>
    </recommendedName>
</protein>
<feature type="transmembrane region" description="Helical" evidence="1">
    <location>
        <begin position="78"/>
        <end position="101"/>
    </location>
</feature>
<keyword evidence="1" id="KW-1133">Transmembrane helix</keyword>
<organism evidence="2 3">
    <name type="scientific">Spiroplasma kunkelii CR2-3x</name>
    <dbReference type="NCBI Taxonomy" id="273035"/>
    <lineage>
        <taxon>Bacteria</taxon>
        <taxon>Bacillati</taxon>
        <taxon>Mycoplasmatota</taxon>
        <taxon>Mollicutes</taxon>
        <taxon>Entomoplasmatales</taxon>
        <taxon>Spiroplasmataceae</taxon>
        <taxon>Spiroplasma</taxon>
    </lineage>
</organism>
<dbReference type="Proteomes" id="UP000062963">
    <property type="component" value="Chromosome"/>
</dbReference>
<reference evidence="2 3" key="1">
    <citation type="journal article" date="2015" name="Genome Announc.">
        <title>Complete Genome Sequence of Spiroplasma kunkelii Strain CR2-3x, Causal Agent of Corn Stunt Disease in Zea mays L.</title>
        <authorList>
            <person name="Davis R.E."/>
            <person name="Shao J."/>
            <person name="Dally E.L."/>
            <person name="Zhao Y."/>
            <person name="Gasparich G.E."/>
            <person name="Gaynor B.J."/>
            <person name="Athey J.C."/>
            <person name="Harrison N.A."/>
            <person name="Donofrio N."/>
        </authorList>
    </citation>
    <scope>NUCLEOTIDE SEQUENCE [LARGE SCALE GENOMIC DNA]</scope>
    <source>
        <strain evidence="2 3">CR2-3x</strain>
    </source>
</reference>
<dbReference type="PATRIC" id="fig|273035.7.peg.1379"/>
<name>A0A0K2JHC6_SPIKU</name>
<accession>A0A0K2JHC6</accession>
<evidence type="ECO:0000313" key="2">
    <source>
        <dbReference type="EMBL" id="ALA98000.1"/>
    </source>
</evidence>
<sequence length="176" mass="20366">MSRKTILNSKIFTLILSIIILNIGSLILQLIFFSLVYQKDFNQQNQINLVLTSFSFLLLWILWTSIVWVINCCFDNSVLCLTILSFISILFLILYVLAYYLNNLNFHNLKFLTIISLFKSALNFTELPSAYKGLIIAEPVKPKSLDFSWQLPTMFILGTSLFFLGNWIFNKKSLSL</sequence>
<dbReference type="AlphaFoldDB" id="A0A0K2JHC6"/>
<dbReference type="OrthoDB" id="389219at2"/>
<evidence type="ECO:0000313" key="3">
    <source>
        <dbReference type="Proteomes" id="UP000062963"/>
    </source>
</evidence>
<feature type="transmembrane region" description="Helical" evidence="1">
    <location>
        <begin position="12"/>
        <end position="37"/>
    </location>
</feature>
<keyword evidence="1" id="KW-0472">Membrane</keyword>
<dbReference type="RefSeq" id="WP_053391132.1">
    <property type="nucleotide sequence ID" value="NZ_CP010899.1"/>
</dbReference>
<proteinExistence type="predicted"/>
<evidence type="ECO:0000256" key="1">
    <source>
        <dbReference type="SAM" id="Phobius"/>
    </source>
</evidence>
<dbReference type="KEGG" id="skn:SKUN_001114"/>
<gene>
    <name evidence="2" type="ORF">SKUN_001114</name>
</gene>
<feature type="transmembrane region" description="Helical" evidence="1">
    <location>
        <begin position="49"/>
        <end position="71"/>
    </location>
</feature>
<keyword evidence="3" id="KW-1185">Reference proteome</keyword>
<evidence type="ECO:0008006" key="4">
    <source>
        <dbReference type="Google" id="ProtNLM"/>
    </source>
</evidence>